<dbReference type="PANTHER" id="PTHR11009">
    <property type="entry name" value="DER1-LIKE PROTEIN, DERLIN"/>
    <property type="match status" value="1"/>
</dbReference>
<protein>
    <recommendedName>
        <fullName evidence="7">Derlin</fullName>
    </recommendedName>
</protein>
<proteinExistence type="inferred from homology"/>
<keyword evidence="6" id="KW-0472">Membrane</keyword>
<name>A0A820R973_9BILA</name>
<dbReference type="EMBL" id="CAJNYD010001864">
    <property type="protein sequence ID" value="CAF3371840.1"/>
    <property type="molecule type" value="Genomic_DNA"/>
</dbReference>
<comment type="similarity">
    <text evidence="2 7">Belongs to the derlin family.</text>
</comment>
<dbReference type="AlphaFoldDB" id="A0A820R973"/>
<evidence type="ECO:0000256" key="3">
    <source>
        <dbReference type="ARBA" id="ARBA00022692"/>
    </source>
</evidence>
<dbReference type="GO" id="GO:0006950">
    <property type="term" value="P:response to stress"/>
    <property type="evidence" value="ECO:0007669"/>
    <property type="project" value="UniProtKB-ARBA"/>
</dbReference>
<comment type="function">
    <text evidence="7">May be involved in the degradation of misfolded endoplasmic reticulum (ER) luminal proteins.</text>
</comment>
<sequence length="117" mass="13786">MASMFKIAFLGSALTIMLLYVCSRRNPYVFMNFLGLFNVQASHLPWILYGFSVLLDDPITADLMGIIIDHIYYFLEDVFPHRRGGFKILKNPKFLHRLLNQPTHYHDENDTRRHIEN</sequence>
<dbReference type="GO" id="GO:0005789">
    <property type="term" value="C:endoplasmic reticulum membrane"/>
    <property type="evidence" value="ECO:0007669"/>
    <property type="project" value="UniProtKB-SubCell"/>
</dbReference>
<comment type="subcellular location">
    <subcellularLocation>
        <location evidence="1 7">Endoplasmic reticulum membrane</location>
        <topology evidence="1 7">Multi-pass membrane protein</topology>
    </subcellularLocation>
</comment>
<dbReference type="Proteomes" id="UP000663851">
    <property type="component" value="Unassembled WGS sequence"/>
</dbReference>
<accession>A0A820R973</accession>
<comment type="caution">
    <text evidence="9">The sequence shown here is derived from an EMBL/GenBank/DDBJ whole genome shotgun (WGS) entry which is preliminary data.</text>
</comment>
<dbReference type="Pfam" id="PF04511">
    <property type="entry name" value="DER1"/>
    <property type="match status" value="1"/>
</dbReference>
<evidence type="ECO:0000256" key="7">
    <source>
        <dbReference type="RuleBase" id="RU363059"/>
    </source>
</evidence>
<keyword evidence="4 7" id="KW-0256">Endoplasmic reticulum</keyword>
<evidence type="ECO:0000313" key="9">
    <source>
        <dbReference type="EMBL" id="CAF4435134.1"/>
    </source>
</evidence>
<dbReference type="Proteomes" id="UP000663833">
    <property type="component" value="Unassembled WGS sequence"/>
</dbReference>
<keyword evidence="3" id="KW-0812">Transmembrane</keyword>
<reference evidence="9" key="1">
    <citation type="submission" date="2021-02" db="EMBL/GenBank/DDBJ databases">
        <authorList>
            <person name="Nowell W R."/>
        </authorList>
    </citation>
    <scope>NUCLEOTIDE SEQUENCE</scope>
</reference>
<organism evidence="9 10">
    <name type="scientific">Rotaria socialis</name>
    <dbReference type="NCBI Taxonomy" id="392032"/>
    <lineage>
        <taxon>Eukaryota</taxon>
        <taxon>Metazoa</taxon>
        <taxon>Spiralia</taxon>
        <taxon>Gnathifera</taxon>
        <taxon>Rotifera</taxon>
        <taxon>Eurotatoria</taxon>
        <taxon>Bdelloidea</taxon>
        <taxon>Philodinida</taxon>
        <taxon>Philodinidae</taxon>
        <taxon>Rotaria</taxon>
    </lineage>
</organism>
<evidence type="ECO:0000256" key="6">
    <source>
        <dbReference type="ARBA" id="ARBA00023136"/>
    </source>
</evidence>
<dbReference type="InterPro" id="IPR007599">
    <property type="entry name" value="DER1"/>
</dbReference>
<keyword evidence="5" id="KW-1133">Transmembrane helix</keyword>
<gene>
    <name evidence="9" type="ORF">HFQ381_LOCUS22666</name>
    <name evidence="8" type="ORF">LUA448_LOCUS14919</name>
</gene>
<evidence type="ECO:0000256" key="1">
    <source>
        <dbReference type="ARBA" id="ARBA00004477"/>
    </source>
</evidence>
<evidence type="ECO:0000256" key="5">
    <source>
        <dbReference type="ARBA" id="ARBA00022989"/>
    </source>
</evidence>
<dbReference type="EMBL" id="CAJOBO010002163">
    <property type="protein sequence ID" value="CAF4435134.1"/>
    <property type="molecule type" value="Genomic_DNA"/>
</dbReference>
<evidence type="ECO:0000313" key="10">
    <source>
        <dbReference type="Proteomes" id="UP000663851"/>
    </source>
</evidence>
<evidence type="ECO:0000313" key="8">
    <source>
        <dbReference type="EMBL" id="CAF3371840.1"/>
    </source>
</evidence>
<evidence type="ECO:0000256" key="4">
    <source>
        <dbReference type="ARBA" id="ARBA00022824"/>
    </source>
</evidence>
<evidence type="ECO:0000256" key="2">
    <source>
        <dbReference type="ARBA" id="ARBA00008917"/>
    </source>
</evidence>